<keyword evidence="2" id="KW-0805">Transcription regulation</keyword>
<organism evidence="11 12">
    <name type="scientific">Cyphomyrmex costatus</name>
    <dbReference type="NCBI Taxonomy" id="456900"/>
    <lineage>
        <taxon>Eukaryota</taxon>
        <taxon>Metazoa</taxon>
        <taxon>Ecdysozoa</taxon>
        <taxon>Arthropoda</taxon>
        <taxon>Hexapoda</taxon>
        <taxon>Insecta</taxon>
        <taxon>Pterygota</taxon>
        <taxon>Neoptera</taxon>
        <taxon>Endopterygota</taxon>
        <taxon>Hymenoptera</taxon>
        <taxon>Apocrita</taxon>
        <taxon>Aculeata</taxon>
        <taxon>Formicoidea</taxon>
        <taxon>Formicidae</taxon>
        <taxon>Myrmicinae</taxon>
        <taxon>Cyphomyrmex</taxon>
    </lineage>
</organism>
<name>A0A195C2B1_9HYME</name>
<protein>
    <submittedName>
        <fullName evidence="11">Forkhead box protein J1</fullName>
    </submittedName>
</protein>
<dbReference type="Pfam" id="PF00250">
    <property type="entry name" value="Forkhead"/>
    <property type="match status" value="1"/>
</dbReference>
<feature type="region of interest" description="Disordered" evidence="9">
    <location>
        <begin position="1"/>
        <end position="39"/>
    </location>
</feature>
<dbReference type="PANTHER" id="PTHR46805:SF1">
    <property type="entry name" value="FORKHEAD BOX PROTEIN J1"/>
    <property type="match status" value="1"/>
</dbReference>
<dbReference type="InterPro" id="IPR047512">
    <property type="entry name" value="FH_FOXJ1"/>
</dbReference>
<evidence type="ECO:0000256" key="1">
    <source>
        <dbReference type="ARBA" id="ARBA00022794"/>
    </source>
</evidence>
<dbReference type="STRING" id="456900.A0A195C2B1"/>
<evidence type="ECO:0000256" key="8">
    <source>
        <dbReference type="PROSITE-ProRule" id="PRU00089"/>
    </source>
</evidence>
<dbReference type="GO" id="GO:0030030">
    <property type="term" value="P:cell projection organization"/>
    <property type="evidence" value="ECO:0007669"/>
    <property type="project" value="UniProtKB-KW"/>
</dbReference>
<evidence type="ECO:0000256" key="4">
    <source>
        <dbReference type="ARBA" id="ARBA00023159"/>
    </source>
</evidence>
<dbReference type="Proteomes" id="UP000078542">
    <property type="component" value="Unassembled WGS sequence"/>
</dbReference>
<feature type="compositionally biased region" description="Low complexity" evidence="9">
    <location>
        <begin position="13"/>
        <end position="34"/>
    </location>
</feature>
<comment type="similarity">
    <text evidence="7">Belongs to the FOXJ1 family.</text>
</comment>
<feature type="domain" description="Fork-head" evidence="10">
    <location>
        <begin position="122"/>
        <end position="212"/>
    </location>
</feature>
<feature type="DNA-binding region" description="Fork-head" evidence="8">
    <location>
        <begin position="122"/>
        <end position="212"/>
    </location>
</feature>
<dbReference type="SUPFAM" id="SSF46785">
    <property type="entry name" value="Winged helix' DNA-binding domain"/>
    <property type="match status" value="1"/>
</dbReference>
<gene>
    <name evidence="11" type="ORF">ALC62_14595</name>
</gene>
<accession>A0A195C2B1</accession>
<evidence type="ECO:0000256" key="5">
    <source>
        <dbReference type="ARBA" id="ARBA00023163"/>
    </source>
</evidence>
<dbReference type="InterPro" id="IPR036390">
    <property type="entry name" value="WH_DNA-bd_sf"/>
</dbReference>
<keyword evidence="3 8" id="KW-0238">DNA-binding</keyword>
<keyword evidence="5" id="KW-0804">Transcription</keyword>
<reference evidence="11 12" key="1">
    <citation type="submission" date="2016-03" db="EMBL/GenBank/DDBJ databases">
        <title>Cyphomyrmex costatus WGS genome.</title>
        <authorList>
            <person name="Nygaard S."/>
            <person name="Hu H."/>
            <person name="Boomsma J."/>
            <person name="Zhang G."/>
        </authorList>
    </citation>
    <scope>NUCLEOTIDE SEQUENCE [LARGE SCALE GENOMIC DNA]</scope>
    <source>
        <strain evidence="11">MS0001</strain>
        <tissue evidence="11">Whole body</tissue>
    </source>
</reference>
<dbReference type="InterPro" id="IPR036388">
    <property type="entry name" value="WH-like_DNA-bd_sf"/>
</dbReference>
<dbReference type="FunFam" id="1.10.10.10:FF:000135">
    <property type="entry name" value="forkhead box protein G1"/>
    <property type="match status" value="1"/>
</dbReference>
<comment type="subcellular location">
    <subcellularLocation>
        <location evidence="8">Nucleus</location>
    </subcellularLocation>
</comment>
<dbReference type="GO" id="GO:0000981">
    <property type="term" value="F:DNA-binding transcription factor activity, RNA polymerase II-specific"/>
    <property type="evidence" value="ECO:0007669"/>
    <property type="project" value="TreeGrafter"/>
</dbReference>
<evidence type="ECO:0000256" key="6">
    <source>
        <dbReference type="ARBA" id="ARBA00023242"/>
    </source>
</evidence>
<evidence type="ECO:0000256" key="9">
    <source>
        <dbReference type="SAM" id="MobiDB-lite"/>
    </source>
</evidence>
<dbReference type="InterPro" id="IPR001766">
    <property type="entry name" value="Fork_head_dom"/>
</dbReference>
<evidence type="ECO:0000313" key="12">
    <source>
        <dbReference type="Proteomes" id="UP000078542"/>
    </source>
</evidence>
<keyword evidence="6 8" id="KW-0539">Nucleus</keyword>
<dbReference type="PROSITE" id="PS50039">
    <property type="entry name" value="FORK_HEAD_3"/>
    <property type="match status" value="1"/>
</dbReference>
<feature type="compositionally biased region" description="Acidic residues" evidence="9">
    <location>
        <begin position="1"/>
        <end position="12"/>
    </location>
</feature>
<dbReference type="PANTHER" id="PTHR46805">
    <property type="entry name" value="FORKHEAD BOX PROTEIN J1"/>
    <property type="match status" value="1"/>
</dbReference>
<dbReference type="PROSITE" id="PS00658">
    <property type="entry name" value="FORK_HEAD_2"/>
    <property type="match status" value="1"/>
</dbReference>
<feature type="compositionally biased region" description="Polar residues" evidence="9">
    <location>
        <begin position="213"/>
        <end position="226"/>
    </location>
</feature>
<keyword evidence="4" id="KW-0010">Activator</keyword>
<evidence type="ECO:0000259" key="10">
    <source>
        <dbReference type="PROSITE" id="PS50039"/>
    </source>
</evidence>
<feature type="region of interest" description="Disordered" evidence="9">
    <location>
        <begin position="206"/>
        <end position="235"/>
    </location>
</feature>
<sequence>MRIDLVEVEVSTEDSPSTTAATTTAATVDSSSMDSTDDYDGVEAELTSLSWLQSLDITSASGLPTPPCSPSPPPIIRQPPKKLSPLIKAELERENCSDFDLDTYYYHLAENAEKYRTDPDAKPPFSYATIICLAMRANNNKVSLSNIYAWIRENFLFYKYADPAWQNSIRHNLSLNKCFLKLPRSKDEPGKGGFWKLDLERMEEGKRSRRRSAISQRTRSTKRQSPTMTTTTTTTTTTTVASATTLNVLQTSSSCTPPTSCLSNTLYETPPSSVSPPITDNLSEVPESTQVSLSEDDFTSLLIAGWDENNQLELLDLLDTL</sequence>
<dbReference type="GO" id="GO:0005634">
    <property type="term" value="C:nucleus"/>
    <property type="evidence" value="ECO:0007669"/>
    <property type="project" value="UniProtKB-SubCell"/>
</dbReference>
<keyword evidence="1" id="KW-0970">Cilium biogenesis/degradation</keyword>
<dbReference type="EMBL" id="KQ978344">
    <property type="protein sequence ID" value="KYM94999.1"/>
    <property type="molecule type" value="Genomic_DNA"/>
</dbReference>
<dbReference type="InterPro" id="IPR018122">
    <property type="entry name" value="TF_fork_head_CS_1"/>
</dbReference>
<dbReference type="CDD" id="cd20023">
    <property type="entry name" value="FH_FOXJ1"/>
    <property type="match status" value="1"/>
</dbReference>
<evidence type="ECO:0000256" key="3">
    <source>
        <dbReference type="ARBA" id="ARBA00023125"/>
    </source>
</evidence>
<dbReference type="PRINTS" id="PR00053">
    <property type="entry name" value="FORKHEAD"/>
</dbReference>
<dbReference type="InterPro" id="IPR047513">
    <property type="entry name" value="FOXJ1"/>
</dbReference>
<dbReference type="Gene3D" id="1.10.10.10">
    <property type="entry name" value="Winged helix-like DNA-binding domain superfamily/Winged helix DNA-binding domain"/>
    <property type="match status" value="1"/>
</dbReference>
<dbReference type="GO" id="GO:0000978">
    <property type="term" value="F:RNA polymerase II cis-regulatory region sequence-specific DNA binding"/>
    <property type="evidence" value="ECO:0007669"/>
    <property type="project" value="TreeGrafter"/>
</dbReference>
<evidence type="ECO:0000313" key="11">
    <source>
        <dbReference type="EMBL" id="KYM94999.1"/>
    </source>
</evidence>
<dbReference type="AlphaFoldDB" id="A0A195C2B1"/>
<dbReference type="InterPro" id="IPR030456">
    <property type="entry name" value="TF_fork_head_CS_2"/>
</dbReference>
<evidence type="ECO:0000256" key="7">
    <source>
        <dbReference type="ARBA" id="ARBA00034770"/>
    </source>
</evidence>
<proteinExistence type="inferred from homology"/>
<dbReference type="SMART" id="SM00339">
    <property type="entry name" value="FH"/>
    <property type="match status" value="1"/>
</dbReference>
<evidence type="ECO:0000256" key="2">
    <source>
        <dbReference type="ARBA" id="ARBA00023015"/>
    </source>
</evidence>
<keyword evidence="12" id="KW-1185">Reference proteome</keyword>
<dbReference type="PROSITE" id="PS00657">
    <property type="entry name" value="FORK_HEAD_1"/>
    <property type="match status" value="1"/>
</dbReference>